<sequence length="186" mass="19350">MSNPYAPPSPDRAPDDDAGARPPVPPHPHPPQHPHPYPPRPQPQQPGPEPTPPDPEALARVGRLTRHFSVWLVAGVVISLLPTPWRLATVPFLVGAGIAGVRALHAAGTARLRGGLLPLLTAGLVMTGILLVGSFGSIATLRLDLDRQACLSSALTRSASAECERAWTEGLENLSGGLLGGGDATP</sequence>
<protein>
    <submittedName>
        <fullName evidence="3">Uncharacterized protein</fullName>
    </submittedName>
</protein>
<feature type="transmembrane region" description="Helical" evidence="2">
    <location>
        <begin position="116"/>
        <end position="138"/>
    </location>
</feature>
<name>A0A3M2JBL5_9CELL</name>
<dbReference type="EMBL" id="RFFI01000044">
    <property type="protein sequence ID" value="RMI09616.1"/>
    <property type="molecule type" value="Genomic_DNA"/>
</dbReference>
<dbReference type="AlphaFoldDB" id="A0A3M2JBL5"/>
<evidence type="ECO:0000256" key="1">
    <source>
        <dbReference type="SAM" id="MobiDB-lite"/>
    </source>
</evidence>
<keyword evidence="2" id="KW-1133">Transmembrane helix</keyword>
<keyword evidence="2" id="KW-0472">Membrane</keyword>
<dbReference type="RefSeq" id="WP_122149203.1">
    <property type="nucleotide sequence ID" value="NZ_RFFI01000044.1"/>
</dbReference>
<proteinExistence type="predicted"/>
<feature type="compositionally biased region" description="Pro residues" evidence="1">
    <location>
        <begin position="1"/>
        <end position="11"/>
    </location>
</feature>
<feature type="compositionally biased region" description="Pro residues" evidence="1">
    <location>
        <begin position="22"/>
        <end position="55"/>
    </location>
</feature>
<accession>A0A3M2JBL5</accession>
<keyword evidence="2" id="KW-0812">Transmembrane</keyword>
<evidence type="ECO:0000313" key="4">
    <source>
        <dbReference type="Proteomes" id="UP000269289"/>
    </source>
</evidence>
<feature type="transmembrane region" description="Helical" evidence="2">
    <location>
        <begin position="64"/>
        <end position="81"/>
    </location>
</feature>
<evidence type="ECO:0000313" key="3">
    <source>
        <dbReference type="EMBL" id="RMI09616.1"/>
    </source>
</evidence>
<dbReference type="OrthoDB" id="5148493at2"/>
<gene>
    <name evidence="3" type="ORF">EBM89_09525</name>
</gene>
<keyword evidence="4" id="KW-1185">Reference proteome</keyword>
<organism evidence="3 4">
    <name type="scientific">Cellulomonas triticagri</name>
    <dbReference type="NCBI Taxonomy" id="2483352"/>
    <lineage>
        <taxon>Bacteria</taxon>
        <taxon>Bacillati</taxon>
        <taxon>Actinomycetota</taxon>
        <taxon>Actinomycetes</taxon>
        <taxon>Micrococcales</taxon>
        <taxon>Cellulomonadaceae</taxon>
        <taxon>Cellulomonas</taxon>
    </lineage>
</organism>
<dbReference type="Proteomes" id="UP000269289">
    <property type="component" value="Unassembled WGS sequence"/>
</dbReference>
<evidence type="ECO:0000256" key="2">
    <source>
        <dbReference type="SAM" id="Phobius"/>
    </source>
</evidence>
<reference evidence="3 4" key="1">
    <citation type="submission" date="2018-10" db="EMBL/GenBank/DDBJ databases">
        <title>Isolation, diversity and antifungal activity of actinobacteria from wheat.</title>
        <authorList>
            <person name="Han C."/>
        </authorList>
    </citation>
    <scope>NUCLEOTIDE SEQUENCE [LARGE SCALE GENOMIC DNA]</scope>
    <source>
        <strain evidence="3 4">NEAU-YY56</strain>
    </source>
</reference>
<comment type="caution">
    <text evidence="3">The sequence shown here is derived from an EMBL/GenBank/DDBJ whole genome shotgun (WGS) entry which is preliminary data.</text>
</comment>
<feature type="region of interest" description="Disordered" evidence="1">
    <location>
        <begin position="1"/>
        <end position="57"/>
    </location>
</feature>